<dbReference type="Proteomes" id="UP001153076">
    <property type="component" value="Unassembled WGS sequence"/>
</dbReference>
<keyword evidence="1" id="KW-0175">Coiled coil</keyword>
<protein>
    <submittedName>
        <fullName evidence="3">Uncharacterized protein</fullName>
    </submittedName>
</protein>
<feature type="coiled-coil region" evidence="1">
    <location>
        <begin position="130"/>
        <end position="161"/>
    </location>
</feature>
<gene>
    <name evidence="3" type="ORF">Cgig2_008546</name>
</gene>
<feature type="region of interest" description="Disordered" evidence="2">
    <location>
        <begin position="1"/>
        <end position="22"/>
    </location>
</feature>
<feature type="compositionally biased region" description="Basic and acidic residues" evidence="2">
    <location>
        <begin position="9"/>
        <end position="21"/>
    </location>
</feature>
<dbReference type="AlphaFoldDB" id="A0A9Q1JXI1"/>
<dbReference type="OrthoDB" id="1723350at2759"/>
<name>A0A9Q1JXI1_9CARY</name>
<accession>A0A9Q1JXI1</accession>
<comment type="caution">
    <text evidence="3">The sequence shown here is derived from an EMBL/GenBank/DDBJ whole genome shotgun (WGS) entry which is preliminary data.</text>
</comment>
<evidence type="ECO:0000313" key="3">
    <source>
        <dbReference type="EMBL" id="KAJ8432832.1"/>
    </source>
</evidence>
<reference evidence="3" key="1">
    <citation type="submission" date="2022-04" db="EMBL/GenBank/DDBJ databases">
        <title>Carnegiea gigantea Genome sequencing and assembly v2.</title>
        <authorList>
            <person name="Copetti D."/>
            <person name="Sanderson M.J."/>
            <person name="Burquez A."/>
            <person name="Wojciechowski M.F."/>
        </authorList>
    </citation>
    <scope>NUCLEOTIDE SEQUENCE</scope>
    <source>
        <strain evidence="3">SGP5-SGP5p</strain>
        <tissue evidence="3">Aerial part</tissue>
    </source>
</reference>
<evidence type="ECO:0000256" key="1">
    <source>
        <dbReference type="SAM" id="Coils"/>
    </source>
</evidence>
<keyword evidence="4" id="KW-1185">Reference proteome</keyword>
<proteinExistence type="predicted"/>
<evidence type="ECO:0000256" key="2">
    <source>
        <dbReference type="SAM" id="MobiDB-lite"/>
    </source>
</evidence>
<organism evidence="3 4">
    <name type="scientific">Carnegiea gigantea</name>
    <dbReference type="NCBI Taxonomy" id="171969"/>
    <lineage>
        <taxon>Eukaryota</taxon>
        <taxon>Viridiplantae</taxon>
        <taxon>Streptophyta</taxon>
        <taxon>Embryophyta</taxon>
        <taxon>Tracheophyta</taxon>
        <taxon>Spermatophyta</taxon>
        <taxon>Magnoliopsida</taxon>
        <taxon>eudicotyledons</taxon>
        <taxon>Gunneridae</taxon>
        <taxon>Pentapetalae</taxon>
        <taxon>Caryophyllales</taxon>
        <taxon>Cactineae</taxon>
        <taxon>Cactaceae</taxon>
        <taxon>Cactoideae</taxon>
        <taxon>Echinocereeae</taxon>
        <taxon>Carnegiea</taxon>
    </lineage>
</organism>
<dbReference type="EMBL" id="JAKOGI010000581">
    <property type="protein sequence ID" value="KAJ8432832.1"/>
    <property type="molecule type" value="Genomic_DNA"/>
</dbReference>
<evidence type="ECO:0000313" key="4">
    <source>
        <dbReference type="Proteomes" id="UP001153076"/>
    </source>
</evidence>
<sequence>MRSKKRHDLRREGQRGAEHRKGFGVKGKAKVEEVKRRSGVAWDLVHIVEDVDGVGEYNWAEAMWEFLVHMMEERQVKMWSMKKLQINGFAMIRQRIPVIEVRGDERRVEVVEALIALEDYSAYVEDAQGVISVKEQLQRARDALRKEREALTKEKEAHTVTEKEQAELKEAVAMKTAVDGILEFARI</sequence>